<gene>
    <name evidence="1" type="ORF">BDK89_2102</name>
</gene>
<evidence type="ECO:0000313" key="2">
    <source>
        <dbReference type="Proteomes" id="UP000294558"/>
    </source>
</evidence>
<dbReference type="RefSeq" id="WP_133868884.1">
    <property type="nucleotide sequence ID" value="NZ_SOAU01000001.1"/>
</dbReference>
<organism evidence="1 2">
    <name type="scientific">Ilumatobacter fluminis</name>
    <dbReference type="NCBI Taxonomy" id="467091"/>
    <lineage>
        <taxon>Bacteria</taxon>
        <taxon>Bacillati</taxon>
        <taxon>Actinomycetota</taxon>
        <taxon>Acidimicrobiia</taxon>
        <taxon>Acidimicrobiales</taxon>
        <taxon>Ilumatobacteraceae</taxon>
        <taxon>Ilumatobacter</taxon>
    </lineage>
</organism>
<dbReference type="Proteomes" id="UP000294558">
    <property type="component" value="Unassembled WGS sequence"/>
</dbReference>
<protein>
    <submittedName>
        <fullName evidence="1">Uncharacterized protein</fullName>
    </submittedName>
</protein>
<dbReference type="AlphaFoldDB" id="A0A4R7HZD5"/>
<proteinExistence type="predicted"/>
<reference evidence="1 2" key="1">
    <citation type="submission" date="2019-03" db="EMBL/GenBank/DDBJ databases">
        <title>Sequencing the genomes of 1000 actinobacteria strains.</title>
        <authorList>
            <person name="Klenk H.-P."/>
        </authorList>
    </citation>
    <scope>NUCLEOTIDE SEQUENCE [LARGE SCALE GENOMIC DNA]</scope>
    <source>
        <strain evidence="1 2">DSM 18936</strain>
    </source>
</reference>
<evidence type="ECO:0000313" key="1">
    <source>
        <dbReference type="EMBL" id="TDT16511.1"/>
    </source>
</evidence>
<accession>A0A4R7HZD5</accession>
<comment type="caution">
    <text evidence="1">The sequence shown here is derived from an EMBL/GenBank/DDBJ whole genome shotgun (WGS) entry which is preliminary data.</text>
</comment>
<keyword evidence="2" id="KW-1185">Reference proteome</keyword>
<dbReference type="EMBL" id="SOAU01000001">
    <property type="protein sequence ID" value="TDT16511.1"/>
    <property type="molecule type" value="Genomic_DNA"/>
</dbReference>
<dbReference type="OrthoDB" id="5244573at2"/>
<name>A0A4R7HZD5_9ACTN</name>
<sequence length="117" mass="12703">MRTALAPDGPFGRFAERLLVLELPDLPTDRLRTTVAFVCRRAQQVPGPLRLGVTTLAVGTGVAERFVDPDRIVGFLRVTELPLVGELARMVRSLAFAFVWETWPDTSPSGAPGTVTA</sequence>